<organism evidence="1 2">
    <name type="scientific">Temnothorax curvispinosus</name>
    <dbReference type="NCBI Taxonomy" id="300111"/>
    <lineage>
        <taxon>Eukaryota</taxon>
        <taxon>Metazoa</taxon>
        <taxon>Ecdysozoa</taxon>
        <taxon>Arthropoda</taxon>
        <taxon>Hexapoda</taxon>
        <taxon>Insecta</taxon>
        <taxon>Pterygota</taxon>
        <taxon>Neoptera</taxon>
        <taxon>Endopterygota</taxon>
        <taxon>Hymenoptera</taxon>
        <taxon>Apocrita</taxon>
        <taxon>Aculeata</taxon>
        <taxon>Formicoidea</taxon>
        <taxon>Formicidae</taxon>
        <taxon>Myrmicinae</taxon>
        <taxon>Temnothorax</taxon>
    </lineage>
</organism>
<evidence type="ECO:0000313" key="1">
    <source>
        <dbReference type="Proteomes" id="UP000504618"/>
    </source>
</evidence>
<dbReference type="RefSeq" id="XP_024869627.1">
    <property type="nucleotide sequence ID" value="XM_025013859.1"/>
</dbReference>
<sequence>MSATQFENLTLLIGADIFKQHHIREPIDVAERLLMTLRYLASGDSISSICYQYLVGLTTAANIISETCQALWNNLSSIVLPADLSEDKWLTVANNFADKWNFPHCIGAIDVSSQSRIVLLQL</sequence>
<gene>
    <name evidence="2" type="primary">LOC112453240</name>
</gene>
<protein>
    <submittedName>
        <fullName evidence="2">Uncharacterized protein LOC112453240 isoform X2</fullName>
    </submittedName>
</protein>
<accession>A0A6J1PJ52</accession>
<evidence type="ECO:0000313" key="2">
    <source>
        <dbReference type="RefSeq" id="XP_024869627.1"/>
    </source>
</evidence>
<keyword evidence="1" id="KW-1185">Reference proteome</keyword>
<name>A0A6J1PJ52_9HYME</name>
<dbReference type="AlphaFoldDB" id="A0A6J1PJ52"/>
<reference evidence="2" key="1">
    <citation type="submission" date="2025-08" db="UniProtKB">
        <authorList>
            <consortium name="RefSeq"/>
        </authorList>
    </citation>
    <scope>IDENTIFICATION</scope>
    <source>
        <tissue evidence="2">Whole body</tissue>
    </source>
</reference>
<dbReference type="GeneID" id="112453240"/>
<proteinExistence type="predicted"/>
<dbReference type="Proteomes" id="UP000504618">
    <property type="component" value="Unplaced"/>
</dbReference>